<dbReference type="Pfam" id="PF02492">
    <property type="entry name" value="cobW"/>
    <property type="match status" value="1"/>
</dbReference>
<dbReference type="InterPro" id="IPR051316">
    <property type="entry name" value="Zinc-reg_GTPase_activator"/>
</dbReference>
<dbReference type="KEGG" id="rfo:REIFOR_01331"/>
<accession>A0A2K8KNW2</accession>
<evidence type="ECO:0000313" key="2">
    <source>
        <dbReference type="EMBL" id="ATX76477.1"/>
    </source>
</evidence>
<proteinExistence type="predicted"/>
<dbReference type="InterPro" id="IPR003495">
    <property type="entry name" value="CobW/HypB/UreG_nucleotide-bd"/>
</dbReference>
<dbReference type="AlphaFoldDB" id="A0A2K8KNW2"/>
<dbReference type="Gene3D" id="3.40.50.300">
    <property type="entry name" value="P-loop containing nucleotide triphosphate hydrolases"/>
    <property type="match status" value="1"/>
</dbReference>
<name>A0A2K8KNW2_9GAMM</name>
<gene>
    <name evidence="2" type="ORF">REIFOR_01331</name>
</gene>
<organism evidence="2 3">
    <name type="scientific">Reinekea forsetii</name>
    <dbReference type="NCBI Taxonomy" id="1336806"/>
    <lineage>
        <taxon>Bacteria</taxon>
        <taxon>Pseudomonadati</taxon>
        <taxon>Pseudomonadota</taxon>
        <taxon>Gammaproteobacteria</taxon>
        <taxon>Oceanospirillales</taxon>
        <taxon>Saccharospirillaceae</taxon>
        <taxon>Reinekea</taxon>
    </lineage>
</organism>
<dbReference type="PANTHER" id="PTHR13748">
    <property type="entry name" value="COBW-RELATED"/>
    <property type="match status" value="1"/>
</dbReference>
<dbReference type="OrthoDB" id="9808822at2"/>
<dbReference type="InterPro" id="IPR027417">
    <property type="entry name" value="P-loop_NTPase"/>
</dbReference>
<dbReference type="EMBL" id="CP011797">
    <property type="protein sequence ID" value="ATX76477.1"/>
    <property type="molecule type" value="Genomic_DNA"/>
</dbReference>
<reference evidence="2 3" key="1">
    <citation type="journal article" date="2017" name="Environ. Microbiol.">
        <title>Genomic and physiological analyses of 'Reinekea forsetii' reveal a versatile opportunistic lifestyle during spring algae blooms.</title>
        <authorList>
            <person name="Avci B."/>
            <person name="Hahnke R.L."/>
            <person name="Chafee M."/>
            <person name="Fischer T."/>
            <person name="Gruber-Vodicka H."/>
            <person name="Tegetmeyer H.E."/>
            <person name="Harder J."/>
            <person name="Fuchs B.M."/>
            <person name="Amann R.I."/>
            <person name="Teeling H."/>
        </authorList>
    </citation>
    <scope>NUCLEOTIDE SEQUENCE [LARGE SCALE GENOMIC DNA]</scope>
    <source>
        <strain evidence="2 3">Hel1_31_D35</strain>
    </source>
</reference>
<dbReference type="Proteomes" id="UP000229757">
    <property type="component" value="Chromosome"/>
</dbReference>
<feature type="domain" description="CobW/HypB/UreG nucleotide-binding" evidence="1">
    <location>
        <begin position="6"/>
        <end position="173"/>
    </location>
</feature>
<dbReference type="SUPFAM" id="SSF52540">
    <property type="entry name" value="P-loop containing nucleoside triphosphate hydrolases"/>
    <property type="match status" value="1"/>
</dbReference>
<evidence type="ECO:0000313" key="3">
    <source>
        <dbReference type="Proteomes" id="UP000229757"/>
    </source>
</evidence>
<dbReference type="GO" id="GO:0005737">
    <property type="term" value="C:cytoplasm"/>
    <property type="evidence" value="ECO:0007669"/>
    <property type="project" value="TreeGrafter"/>
</dbReference>
<dbReference type="CDD" id="cd03112">
    <property type="entry name" value="CobW-like"/>
    <property type="match status" value="1"/>
</dbReference>
<protein>
    <submittedName>
        <fullName evidence="2">Putative GTPase</fullName>
    </submittedName>
</protein>
<keyword evidence="3" id="KW-1185">Reference proteome</keyword>
<sequence length="340" mass="36577">MLKQIPTHLITGFLGAGKTTLLQHWLAQKPAHERWAILVNEFGAIGLDAALLSSATEQSDTKTDDVFIQEVAGGCLCCAAGVPLTVALNRLLKRAQPDRFFIEPTGLGHPKAVLAVLTGPLYQGVLDVQQTVTLVDARLIKDSRYSEHPTFRQQLAIADRVVASKADQYQGTEFADLTAFLSANFPKLAAPMRSSAEQPVSLAQLLADGTDAPVVAHSAPALTIAQPRINLPLGPAPGDWVCLQNSSAGHYSIGWQFLPTDRFDPSALIALIDEVRPIRVKAWINTAVGSLQINRTLGAETETETESEAPGQSVNRLELILDRALDAAPLTTRLRACLLS</sequence>
<evidence type="ECO:0000259" key="1">
    <source>
        <dbReference type="Pfam" id="PF02492"/>
    </source>
</evidence>
<dbReference type="PANTHER" id="PTHR13748:SF46">
    <property type="entry name" value="ZINC CHAPERONE YEIR"/>
    <property type="match status" value="1"/>
</dbReference>
<dbReference type="RefSeq" id="WP_100256816.1">
    <property type="nucleotide sequence ID" value="NZ_CP011797.1"/>
</dbReference>